<reference evidence="3 4" key="1">
    <citation type="journal article" date="2021" name="Sci. Rep.">
        <title>Genome sequencing of the multicellular alga Astrephomene provides insights into convergent evolution of germ-soma differentiation.</title>
        <authorList>
            <person name="Yamashita S."/>
            <person name="Yamamoto K."/>
            <person name="Matsuzaki R."/>
            <person name="Suzuki S."/>
            <person name="Yamaguchi H."/>
            <person name="Hirooka S."/>
            <person name="Minakuchi Y."/>
            <person name="Miyagishima S."/>
            <person name="Kawachi M."/>
            <person name="Toyoda A."/>
            <person name="Nozaki H."/>
        </authorList>
    </citation>
    <scope>NUCLEOTIDE SEQUENCE [LARGE SCALE GENOMIC DNA]</scope>
    <source>
        <strain evidence="3 4">NIES-4017</strain>
    </source>
</reference>
<feature type="compositionally biased region" description="Low complexity" evidence="1">
    <location>
        <begin position="282"/>
        <end position="296"/>
    </location>
</feature>
<protein>
    <recommendedName>
        <fullName evidence="2">C2H2-type domain-containing protein</fullName>
    </recommendedName>
</protein>
<feature type="compositionally biased region" description="Low complexity" evidence="1">
    <location>
        <begin position="493"/>
        <end position="510"/>
    </location>
</feature>
<evidence type="ECO:0000313" key="3">
    <source>
        <dbReference type="EMBL" id="GFR43855.1"/>
    </source>
</evidence>
<gene>
    <name evidence="3" type="ORF">Agub_g4981</name>
</gene>
<keyword evidence="4" id="KW-1185">Reference proteome</keyword>
<comment type="caution">
    <text evidence="3">The sequence shown here is derived from an EMBL/GenBank/DDBJ whole genome shotgun (WGS) entry which is preliminary data.</text>
</comment>
<dbReference type="PROSITE" id="PS00028">
    <property type="entry name" value="ZINC_FINGER_C2H2_1"/>
    <property type="match status" value="1"/>
</dbReference>
<feature type="compositionally biased region" description="Low complexity" evidence="1">
    <location>
        <begin position="109"/>
        <end position="124"/>
    </location>
</feature>
<feature type="domain" description="C2H2-type" evidence="2">
    <location>
        <begin position="307"/>
        <end position="328"/>
    </location>
</feature>
<evidence type="ECO:0000313" key="4">
    <source>
        <dbReference type="Proteomes" id="UP001054857"/>
    </source>
</evidence>
<proteinExistence type="predicted"/>
<feature type="compositionally biased region" description="Low complexity" evidence="1">
    <location>
        <begin position="154"/>
        <end position="164"/>
    </location>
</feature>
<feature type="non-terminal residue" evidence="3">
    <location>
        <position position="1"/>
    </location>
</feature>
<feature type="region of interest" description="Disordered" evidence="1">
    <location>
        <begin position="263"/>
        <end position="302"/>
    </location>
</feature>
<evidence type="ECO:0000256" key="1">
    <source>
        <dbReference type="SAM" id="MobiDB-lite"/>
    </source>
</evidence>
<accession>A0AAD3DL57</accession>
<feature type="region of interest" description="Disordered" evidence="1">
    <location>
        <begin position="104"/>
        <end position="138"/>
    </location>
</feature>
<feature type="compositionally biased region" description="Basic and acidic residues" evidence="1">
    <location>
        <begin position="366"/>
        <end position="376"/>
    </location>
</feature>
<feature type="compositionally biased region" description="Low complexity" evidence="1">
    <location>
        <begin position="172"/>
        <end position="201"/>
    </location>
</feature>
<organism evidence="3 4">
    <name type="scientific">Astrephomene gubernaculifera</name>
    <dbReference type="NCBI Taxonomy" id="47775"/>
    <lineage>
        <taxon>Eukaryota</taxon>
        <taxon>Viridiplantae</taxon>
        <taxon>Chlorophyta</taxon>
        <taxon>core chlorophytes</taxon>
        <taxon>Chlorophyceae</taxon>
        <taxon>CS clade</taxon>
        <taxon>Chlamydomonadales</taxon>
        <taxon>Astrephomenaceae</taxon>
        <taxon>Astrephomene</taxon>
    </lineage>
</organism>
<evidence type="ECO:0000259" key="2">
    <source>
        <dbReference type="PROSITE" id="PS00028"/>
    </source>
</evidence>
<feature type="compositionally biased region" description="Low complexity" evidence="1">
    <location>
        <begin position="377"/>
        <end position="390"/>
    </location>
</feature>
<sequence length="510" mass="55316">MLLSVIPFWVVEPMLMDYAKPASKRIGDTRHCQVAPSAVRLHVCTYNQYNCRASFRPAAHRPESSAEGFIAEYDLAGIQLEPRARAQLRAWYLEELRRGPEACGHGIDSSAAAASSSSPSSTASKDLPPLPRTRPGKPRLTLLWDLESVRPFTQQQQPPLLNPLSFPAPGNSADRQQQQSHPQQQEQQPASSSASRARGPSRLAAAGLAGADLIGALDRLCLTLQQYGSLHAVHLLAREASLRKSPALRRQVAQLRTWVVGPHEEAAEEEEHEKEHEREGMSQQRQPQPQQQRQSQLKSESDLVHDCPMCRSAYSSRRALLRHFTAVHQAPLLAATASDPRVFIMWTRGRPVSLPLPCAPLGDEQGAGRRGREAEGPGRALEGRGAAGATVTGGGAVRGVLQEDSEEGEVGPDQEPRVRVSPQEFVFAREQLMRGRHLEPLLTTAALAAAAAAPATTTTTTTTPVLTITTLTNSNERQRQPPGTWAAQGRPRSSSTTTTSSSSSSEVLAP</sequence>
<dbReference type="EMBL" id="BMAR01000006">
    <property type="protein sequence ID" value="GFR43855.1"/>
    <property type="molecule type" value="Genomic_DNA"/>
</dbReference>
<feature type="region of interest" description="Disordered" evidence="1">
    <location>
        <begin position="154"/>
        <end position="201"/>
    </location>
</feature>
<feature type="region of interest" description="Disordered" evidence="1">
    <location>
        <begin position="363"/>
        <end position="392"/>
    </location>
</feature>
<dbReference type="Proteomes" id="UP001054857">
    <property type="component" value="Unassembled WGS sequence"/>
</dbReference>
<feature type="region of interest" description="Disordered" evidence="1">
    <location>
        <begin position="470"/>
        <end position="510"/>
    </location>
</feature>
<dbReference type="InterPro" id="IPR013087">
    <property type="entry name" value="Znf_C2H2_type"/>
</dbReference>
<dbReference type="AlphaFoldDB" id="A0AAD3DL57"/>
<name>A0AAD3DL57_9CHLO</name>